<name>A0AB94IWS6_9BACT</name>
<evidence type="ECO:0000313" key="2">
    <source>
        <dbReference type="Proteomes" id="UP000008957"/>
    </source>
</evidence>
<keyword evidence="1" id="KW-0418">Kinase</keyword>
<reference evidence="1 2" key="2">
    <citation type="submission" date="2010-03" db="EMBL/GenBank/DDBJ databases">
        <authorList>
            <person name="Pajon A."/>
        </authorList>
    </citation>
    <scope>NUCLEOTIDE SEQUENCE [LARGE SCALE GENOMIC DNA]</scope>
    <source>
        <strain evidence="1 2">SGP1</strain>
    </source>
</reference>
<proteinExistence type="predicted"/>
<keyword evidence="2" id="KW-1185">Reference proteome</keyword>
<reference evidence="2" key="1">
    <citation type="submission" date="2010-03" db="EMBL/GenBank/DDBJ databases">
        <title>The genome sequence of Synergistetes sp. SGP1.</title>
        <authorList>
            <consortium name="metaHIT consortium -- http://www.metahit.eu/"/>
            <person name="Pajon A."/>
            <person name="Turner K."/>
            <person name="Parkhill J."/>
            <person name="Wade W."/>
            <person name="Vartoukian S."/>
        </authorList>
    </citation>
    <scope>NUCLEOTIDE SEQUENCE [LARGE SCALE GENOMIC DNA]</scope>
    <source>
        <strain evidence="2">SGP1</strain>
    </source>
</reference>
<sequence>MNRIITIGREFGSGGRELGRRLADALQFAYYDREIITELARRTSLSEEYVQRIVEHRPTAAFPIHVGRSFYPMVNPMWEQGQAVYQEQHRLIKEMAAASNCVIVGRCADYILRDMRPFRIFVYAEMASKMRRCREKGEDAKAMSDKELTQHINDINRGRAKYYEFYSGQEWGGRLNYDLCVNTTQLDLAEVVAAIAKLF</sequence>
<keyword evidence="1" id="KW-0808">Transferase</keyword>
<dbReference type="Pfam" id="PF13189">
    <property type="entry name" value="Cytidylate_kin2"/>
    <property type="match status" value="1"/>
</dbReference>
<protein>
    <submittedName>
        <fullName evidence="1">Cytidylate kinase</fullName>
    </submittedName>
</protein>
<accession>A0AB94IWS6</accession>
<dbReference type="AlphaFoldDB" id="A0AB94IWS6"/>
<dbReference type="GO" id="GO:0016301">
    <property type="term" value="F:kinase activity"/>
    <property type="evidence" value="ECO:0007669"/>
    <property type="project" value="UniProtKB-KW"/>
</dbReference>
<dbReference type="KEGG" id="sbr:SY1_09130"/>
<dbReference type="EMBL" id="FP929056">
    <property type="protein sequence ID" value="CBL28187.1"/>
    <property type="molecule type" value="Genomic_DNA"/>
</dbReference>
<dbReference type="Gene3D" id="3.40.50.300">
    <property type="entry name" value="P-loop containing nucleotide triphosphate hydrolases"/>
    <property type="match status" value="1"/>
</dbReference>
<dbReference type="InterPro" id="IPR027417">
    <property type="entry name" value="P-loop_NTPase"/>
</dbReference>
<evidence type="ECO:0000313" key="1">
    <source>
        <dbReference type="EMBL" id="CBL28187.1"/>
    </source>
</evidence>
<gene>
    <name evidence="1" type="ORF">SY1_09130</name>
</gene>
<dbReference type="SUPFAM" id="SSF52540">
    <property type="entry name" value="P-loop containing nucleoside triphosphate hydrolases"/>
    <property type="match status" value="1"/>
</dbReference>
<organism evidence="1 2">
    <name type="scientific">Fretibacterium fastidiosum</name>
    <dbReference type="NCBI Taxonomy" id="651822"/>
    <lineage>
        <taxon>Bacteria</taxon>
        <taxon>Thermotogati</taxon>
        <taxon>Synergistota</taxon>
        <taxon>Synergistia</taxon>
        <taxon>Synergistales</taxon>
        <taxon>Aminobacteriaceae</taxon>
        <taxon>Fretibacterium</taxon>
    </lineage>
</organism>
<dbReference type="RefSeq" id="WP_015556334.1">
    <property type="nucleotide sequence ID" value="NC_021038.1"/>
</dbReference>
<dbReference type="Proteomes" id="UP000008957">
    <property type="component" value="Chromosome"/>
</dbReference>